<dbReference type="InterPro" id="IPR058869">
    <property type="entry name" value="YqzN_YkzM"/>
</dbReference>
<sequence>MAEKKDETKTVPEVTYTVDEYAENPQVLGVSQDIIRTAFARAGVKEATQSTAKKLVDTFKKKEV</sequence>
<evidence type="ECO:0000313" key="4">
    <source>
        <dbReference type="EMBL" id="WMD17435.1"/>
    </source>
</evidence>
<dbReference type="Proteomes" id="UP001243496">
    <property type="component" value="Chromosome"/>
</dbReference>
<dbReference type="Proteomes" id="UP000095553">
    <property type="component" value="Unassembled WGS sequence"/>
</dbReference>
<dbReference type="EMBL" id="CYXY01000004">
    <property type="protein sequence ID" value="CUM83432.1"/>
    <property type="molecule type" value="Genomic_DNA"/>
</dbReference>
<dbReference type="EMBL" id="CYXT01000002">
    <property type="protein sequence ID" value="CUM75878.1"/>
    <property type="molecule type" value="Genomic_DNA"/>
</dbReference>
<reference evidence="4" key="2">
    <citation type="submission" date="2023-08" db="EMBL/GenBank/DDBJ databases">
        <title>Complete Genome Sequences of butyrate producing Anaerostipes hadrus strains BA1 and GIF7 isolated from the terminal ileum of a healthy lean male.</title>
        <authorList>
            <person name="Low A."/>
            <person name="Sheludchenko M."/>
            <person name="Cheng H.E."/>
            <person name="Koh X.Q."/>
            <person name="Lee J."/>
        </authorList>
    </citation>
    <scope>NUCLEOTIDE SEQUENCE</scope>
    <source>
        <strain evidence="4">BA1</strain>
    </source>
</reference>
<reference evidence="5 6" key="1">
    <citation type="submission" date="2015-09" db="EMBL/GenBank/DDBJ databases">
        <authorList>
            <consortium name="Pathogen Informatics"/>
        </authorList>
    </citation>
    <scope>NUCLEOTIDE SEQUENCE [LARGE SCALE GENOMIC DNA]</scope>
    <source>
        <strain evidence="2 6">2789STDY5608868</strain>
        <strain evidence="3 5">2789STDY5834959</strain>
    </source>
</reference>
<proteinExistence type="predicted"/>
<evidence type="ECO:0000313" key="3">
    <source>
        <dbReference type="EMBL" id="CUM83432.1"/>
    </source>
</evidence>
<dbReference type="GeneID" id="92740718"/>
<evidence type="ECO:0000313" key="6">
    <source>
        <dbReference type="Proteomes" id="UP000095598"/>
    </source>
</evidence>
<protein>
    <recommendedName>
        <fullName evidence="1">YqzN/YkzM domain-containing protein</fullName>
    </recommendedName>
</protein>
<gene>
    <name evidence="2" type="ORF">ERS852425_00415</name>
    <name evidence="3" type="ORF">ERS852571_00853</name>
    <name evidence="4" type="ORF">RBI15_04900</name>
</gene>
<dbReference type="Proteomes" id="UP000095598">
    <property type="component" value="Unassembled WGS sequence"/>
</dbReference>
<name>A0A173REY9_ANAHA</name>
<organism evidence="2 6">
    <name type="scientific">Anaerostipes hadrus</name>
    <dbReference type="NCBI Taxonomy" id="649756"/>
    <lineage>
        <taxon>Bacteria</taxon>
        <taxon>Bacillati</taxon>
        <taxon>Bacillota</taxon>
        <taxon>Clostridia</taxon>
        <taxon>Lachnospirales</taxon>
        <taxon>Lachnospiraceae</taxon>
        <taxon>Anaerostipes</taxon>
    </lineage>
</organism>
<accession>A0A173REY9</accession>
<evidence type="ECO:0000259" key="1">
    <source>
        <dbReference type="Pfam" id="PF26160"/>
    </source>
</evidence>
<dbReference type="AlphaFoldDB" id="A0A173REY9"/>
<dbReference type="RefSeq" id="WP_009203419.1">
    <property type="nucleotide sequence ID" value="NZ_CP132968.1"/>
</dbReference>
<dbReference type="Pfam" id="PF26160">
    <property type="entry name" value="YqzN_YkzM"/>
    <property type="match status" value="1"/>
</dbReference>
<dbReference type="EMBL" id="CP132968">
    <property type="protein sequence ID" value="WMD17435.1"/>
    <property type="molecule type" value="Genomic_DNA"/>
</dbReference>
<evidence type="ECO:0000313" key="2">
    <source>
        <dbReference type="EMBL" id="CUM75878.1"/>
    </source>
</evidence>
<evidence type="ECO:0000313" key="5">
    <source>
        <dbReference type="Proteomes" id="UP000095553"/>
    </source>
</evidence>
<feature type="domain" description="YqzN/YkzM" evidence="1">
    <location>
        <begin position="13"/>
        <end position="63"/>
    </location>
</feature>